<dbReference type="EMBL" id="JACSRA010000013">
    <property type="protein sequence ID" value="MBD7911666.1"/>
    <property type="molecule type" value="Genomic_DNA"/>
</dbReference>
<dbReference type="InterPro" id="IPR036412">
    <property type="entry name" value="HAD-like_sf"/>
</dbReference>
<accession>A0ABR8PU06</accession>
<dbReference type="SFLD" id="SFLDG01140">
    <property type="entry name" value="C2.B:_Phosphomannomutase_and_P"/>
    <property type="match status" value="1"/>
</dbReference>
<dbReference type="PANTHER" id="PTHR10000:SF8">
    <property type="entry name" value="HAD SUPERFAMILY HYDROLASE-LIKE, TYPE 3"/>
    <property type="match status" value="1"/>
</dbReference>
<dbReference type="NCBIfam" id="NF007806">
    <property type="entry name" value="PRK10513.1"/>
    <property type="match status" value="1"/>
</dbReference>
<proteinExistence type="predicted"/>
<dbReference type="PROSITE" id="PS01228">
    <property type="entry name" value="COF_1"/>
    <property type="match status" value="1"/>
</dbReference>
<dbReference type="PANTHER" id="PTHR10000">
    <property type="entry name" value="PHOSPHOSERINE PHOSPHATASE"/>
    <property type="match status" value="1"/>
</dbReference>
<dbReference type="InterPro" id="IPR006379">
    <property type="entry name" value="HAD-SF_hydro_IIB"/>
</dbReference>
<dbReference type="GO" id="GO:0050308">
    <property type="term" value="F:sugar-phosphatase activity"/>
    <property type="evidence" value="ECO:0007669"/>
    <property type="project" value="UniProtKB-EC"/>
</dbReference>
<dbReference type="NCBIfam" id="TIGR01484">
    <property type="entry name" value="HAD-SF-IIB"/>
    <property type="match status" value="1"/>
</dbReference>
<sequence>MYKIIALDMDGTLLNDEKVITDKTKNALIEARKKGVKVVLASGRPVDGLKRYLNELELVEDNEFVLSYNGCLVQKTKGEEIICEVGLTGKDLHYAYELSRQLGINIHAFSPTRGLITPKVSKYTEVEANINDIDIRVCDFNTIEEDEHIVKIMFIDEPEILDKAIASLPSEIYERYNVVKSTPYFLEIINKESGKGVGLKALADYLDIPSKEIIAVGDAGNDLDMIEFAGLGVAMGNATEKVKEIADYITGKNTEDGVLEVVEKFILND</sequence>
<dbReference type="SUPFAM" id="SSF56784">
    <property type="entry name" value="HAD-like"/>
    <property type="match status" value="1"/>
</dbReference>
<dbReference type="EC" id="3.1.3.23" evidence="1"/>
<organism evidence="1 2">
    <name type="scientific">Clostridium cibarium</name>
    <dbReference type="NCBI Taxonomy" id="2762247"/>
    <lineage>
        <taxon>Bacteria</taxon>
        <taxon>Bacillati</taxon>
        <taxon>Bacillota</taxon>
        <taxon>Clostridia</taxon>
        <taxon>Eubacteriales</taxon>
        <taxon>Clostridiaceae</taxon>
        <taxon>Clostridium</taxon>
    </lineage>
</organism>
<comment type="caution">
    <text evidence="1">The sequence shown here is derived from an EMBL/GenBank/DDBJ whole genome shotgun (WGS) entry which is preliminary data.</text>
</comment>
<evidence type="ECO:0000313" key="2">
    <source>
        <dbReference type="Proteomes" id="UP000627781"/>
    </source>
</evidence>
<dbReference type="InterPro" id="IPR023214">
    <property type="entry name" value="HAD_sf"/>
</dbReference>
<evidence type="ECO:0000313" key="1">
    <source>
        <dbReference type="EMBL" id="MBD7911666.1"/>
    </source>
</evidence>
<reference evidence="1 2" key="1">
    <citation type="submission" date="2020-08" db="EMBL/GenBank/DDBJ databases">
        <title>A Genomic Blueprint of the Chicken Gut Microbiome.</title>
        <authorList>
            <person name="Gilroy R."/>
            <person name="Ravi A."/>
            <person name="Getino M."/>
            <person name="Pursley I."/>
            <person name="Horton D.L."/>
            <person name="Alikhan N.-F."/>
            <person name="Baker D."/>
            <person name="Gharbi K."/>
            <person name="Hall N."/>
            <person name="Watson M."/>
            <person name="Adriaenssens E.M."/>
            <person name="Foster-Nyarko E."/>
            <person name="Jarju S."/>
            <person name="Secka A."/>
            <person name="Antonio M."/>
            <person name="Oren A."/>
            <person name="Chaudhuri R."/>
            <person name="La Ragione R.M."/>
            <person name="Hildebrand F."/>
            <person name="Pallen M.J."/>
        </authorList>
    </citation>
    <scope>NUCLEOTIDE SEQUENCE [LARGE SCALE GENOMIC DNA]</scope>
    <source>
        <strain evidence="1 2">Sa3CVN1</strain>
    </source>
</reference>
<dbReference type="CDD" id="cd07516">
    <property type="entry name" value="HAD_Pase"/>
    <property type="match status" value="1"/>
</dbReference>
<dbReference type="Proteomes" id="UP000627781">
    <property type="component" value="Unassembled WGS sequence"/>
</dbReference>
<dbReference type="Gene3D" id="3.40.50.1000">
    <property type="entry name" value="HAD superfamily/HAD-like"/>
    <property type="match status" value="1"/>
</dbReference>
<dbReference type="PROSITE" id="PS01229">
    <property type="entry name" value="COF_2"/>
    <property type="match status" value="1"/>
</dbReference>
<dbReference type="SFLD" id="SFLDG01144">
    <property type="entry name" value="C2.B.4:_PGP_Like"/>
    <property type="match status" value="1"/>
</dbReference>
<keyword evidence="1" id="KW-0378">Hydrolase</keyword>
<keyword evidence="2" id="KW-1185">Reference proteome</keyword>
<gene>
    <name evidence="1" type="primary">yidA</name>
    <name evidence="1" type="ORF">H9661_09885</name>
</gene>
<dbReference type="InterPro" id="IPR000150">
    <property type="entry name" value="Cof"/>
</dbReference>
<dbReference type="SFLD" id="SFLDS00003">
    <property type="entry name" value="Haloacid_Dehalogenase"/>
    <property type="match status" value="1"/>
</dbReference>
<dbReference type="Pfam" id="PF08282">
    <property type="entry name" value="Hydrolase_3"/>
    <property type="match status" value="1"/>
</dbReference>
<dbReference type="Gene3D" id="3.30.1240.10">
    <property type="match status" value="1"/>
</dbReference>
<dbReference type="RefSeq" id="WP_191768547.1">
    <property type="nucleotide sequence ID" value="NZ_JACSRA010000013.1"/>
</dbReference>
<dbReference type="NCBIfam" id="TIGR00099">
    <property type="entry name" value="Cof-subfamily"/>
    <property type="match status" value="1"/>
</dbReference>
<name>A0ABR8PU06_9CLOT</name>
<protein>
    <submittedName>
        <fullName evidence="1">Sugar-phosphatase</fullName>
        <ecNumber evidence="1">3.1.3.23</ecNumber>
    </submittedName>
</protein>